<dbReference type="AlphaFoldDB" id="A0AAN7PBE7"/>
<name>A0AAN7PBE7_9COLE</name>
<dbReference type="InterPro" id="IPR050430">
    <property type="entry name" value="Peptidase_S1"/>
</dbReference>
<dbReference type="PROSITE" id="PS50240">
    <property type="entry name" value="TRYPSIN_DOM"/>
    <property type="match status" value="1"/>
</dbReference>
<dbReference type="InterPro" id="IPR001254">
    <property type="entry name" value="Trypsin_dom"/>
</dbReference>
<keyword evidence="4" id="KW-1015">Disulfide bond</keyword>
<dbReference type="FunFam" id="2.40.10.10:FF:000068">
    <property type="entry name" value="transmembrane protease serine 2"/>
    <property type="match status" value="1"/>
</dbReference>
<feature type="signal peptide" evidence="5">
    <location>
        <begin position="1"/>
        <end position="27"/>
    </location>
</feature>
<organism evidence="7 8">
    <name type="scientific">Aquatica leii</name>
    <dbReference type="NCBI Taxonomy" id="1421715"/>
    <lineage>
        <taxon>Eukaryota</taxon>
        <taxon>Metazoa</taxon>
        <taxon>Ecdysozoa</taxon>
        <taxon>Arthropoda</taxon>
        <taxon>Hexapoda</taxon>
        <taxon>Insecta</taxon>
        <taxon>Pterygota</taxon>
        <taxon>Neoptera</taxon>
        <taxon>Endopterygota</taxon>
        <taxon>Coleoptera</taxon>
        <taxon>Polyphaga</taxon>
        <taxon>Elateriformia</taxon>
        <taxon>Elateroidea</taxon>
        <taxon>Lampyridae</taxon>
        <taxon>Luciolinae</taxon>
        <taxon>Aquatica</taxon>
    </lineage>
</organism>
<dbReference type="Gene3D" id="2.40.10.10">
    <property type="entry name" value="Trypsin-like serine proteases"/>
    <property type="match status" value="2"/>
</dbReference>
<feature type="domain" description="Peptidase S1" evidence="6">
    <location>
        <begin position="32"/>
        <end position="250"/>
    </location>
</feature>
<evidence type="ECO:0000256" key="3">
    <source>
        <dbReference type="ARBA" id="ARBA00022825"/>
    </source>
</evidence>
<dbReference type="Pfam" id="PF00089">
    <property type="entry name" value="Trypsin"/>
    <property type="match status" value="1"/>
</dbReference>
<dbReference type="GO" id="GO:0004252">
    <property type="term" value="F:serine-type endopeptidase activity"/>
    <property type="evidence" value="ECO:0007669"/>
    <property type="project" value="InterPro"/>
</dbReference>
<evidence type="ECO:0000313" key="8">
    <source>
        <dbReference type="Proteomes" id="UP001353858"/>
    </source>
</evidence>
<keyword evidence="5" id="KW-0732">Signal</keyword>
<dbReference type="SUPFAM" id="SSF50494">
    <property type="entry name" value="Trypsin-like serine proteases"/>
    <property type="match status" value="1"/>
</dbReference>
<keyword evidence="8" id="KW-1185">Reference proteome</keyword>
<evidence type="ECO:0000256" key="1">
    <source>
        <dbReference type="ARBA" id="ARBA00022670"/>
    </source>
</evidence>
<dbReference type="InterPro" id="IPR009003">
    <property type="entry name" value="Peptidase_S1_PA"/>
</dbReference>
<dbReference type="CDD" id="cd00190">
    <property type="entry name" value="Tryp_SPc"/>
    <property type="match status" value="1"/>
</dbReference>
<evidence type="ECO:0000259" key="6">
    <source>
        <dbReference type="PROSITE" id="PS50240"/>
    </source>
</evidence>
<sequence>MCSYPIVSILPLVVALSVFSVGHPAAALDKRIVNGTTAVNGQYPYQVSLRRNGLHFCGGSILNTRWILTVPYCFENFVNITAVVGTNTLNAGGIIYHVDSYIIHPLYDSHSFIYAAGLLNTTTRIVYNSKVQPIKLTPLVPIDGAVVVISGWGTNSLSSNVPVNELQSINTIAINFTDCQNALLMVGVVITSTHICTFNEHAGACEFDLGSPVTLCNMQYGIVTAVMCELGFPDTITKISSVYAWIRSVI</sequence>
<evidence type="ECO:0000256" key="5">
    <source>
        <dbReference type="SAM" id="SignalP"/>
    </source>
</evidence>
<dbReference type="SMART" id="SM00020">
    <property type="entry name" value="Tryp_SPc"/>
    <property type="match status" value="1"/>
</dbReference>
<evidence type="ECO:0000313" key="7">
    <source>
        <dbReference type="EMBL" id="KAK4878706.1"/>
    </source>
</evidence>
<proteinExistence type="predicted"/>
<accession>A0AAN7PBE7</accession>
<evidence type="ECO:0000256" key="2">
    <source>
        <dbReference type="ARBA" id="ARBA00022801"/>
    </source>
</evidence>
<dbReference type="EMBL" id="JARPUR010000004">
    <property type="protein sequence ID" value="KAK4878706.1"/>
    <property type="molecule type" value="Genomic_DNA"/>
</dbReference>
<protein>
    <recommendedName>
        <fullName evidence="6">Peptidase S1 domain-containing protein</fullName>
    </recommendedName>
</protein>
<reference evidence="8" key="1">
    <citation type="submission" date="2023-01" db="EMBL/GenBank/DDBJ databases">
        <title>Key to firefly adult light organ development and bioluminescence: homeobox transcription factors regulate luciferase expression and transportation to peroxisome.</title>
        <authorList>
            <person name="Fu X."/>
        </authorList>
    </citation>
    <scope>NUCLEOTIDE SEQUENCE [LARGE SCALE GENOMIC DNA]</scope>
</reference>
<dbReference type="PANTHER" id="PTHR24276:SF98">
    <property type="entry name" value="FI18310P1-RELATED"/>
    <property type="match status" value="1"/>
</dbReference>
<comment type="caution">
    <text evidence="7">The sequence shown here is derived from an EMBL/GenBank/DDBJ whole genome shotgun (WGS) entry which is preliminary data.</text>
</comment>
<evidence type="ECO:0000256" key="4">
    <source>
        <dbReference type="ARBA" id="ARBA00023157"/>
    </source>
</evidence>
<dbReference type="InterPro" id="IPR043504">
    <property type="entry name" value="Peptidase_S1_PA_chymotrypsin"/>
</dbReference>
<feature type="chain" id="PRO_5042859014" description="Peptidase S1 domain-containing protein" evidence="5">
    <location>
        <begin position="28"/>
        <end position="250"/>
    </location>
</feature>
<dbReference type="GO" id="GO:0006508">
    <property type="term" value="P:proteolysis"/>
    <property type="evidence" value="ECO:0007669"/>
    <property type="project" value="UniProtKB-KW"/>
</dbReference>
<keyword evidence="2" id="KW-0378">Hydrolase</keyword>
<gene>
    <name evidence="7" type="ORF">RN001_011212</name>
</gene>
<dbReference type="PANTHER" id="PTHR24276">
    <property type="entry name" value="POLYSERASE-RELATED"/>
    <property type="match status" value="1"/>
</dbReference>
<keyword evidence="3" id="KW-0720">Serine protease</keyword>
<dbReference type="Proteomes" id="UP001353858">
    <property type="component" value="Unassembled WGS sequence"/>
</dbReference>
<keyword evidence="1" id="KW-0645">Protease</keyword>